<keyword evidence="3" id="KW-1185">Reference proteome</keyword>
<evidence type="ECO:0000259" key="1">
    <source>
        <dbReference type="Pfam" id="PF07484"/>
    </source>
</evidence>
<dbReference type="EMBL" id="PRDM01000008">
    <property type="protein sequence ID" value="MBE8728301.1"/>
    <property type="molecule type" value="Genomic_DNA"/>
</dbReference>
<dbReference type="Pfam" id="PF07484">
    <property type="entry name" value="Collar"/>
    <property type="match status" value="1"/>
</dbReference>
<dbReference type="Gene3D" id="3.90.1340.10">
    <property type="entry name" value="Phage tail collar domain"/>
    <property type="match status" value="1"/>
</dbReference>
<dbReference type="RefSeq" id="WP_194141421.1">
    <property type="nucleotide sequence ID" value="NZ_PRDM01000008.1"/>
</dbReference>
<evidence type="ECO:0000313" key="3">
    <source>
        <dbReference type="Proteomes" id="UP000640614"/>
    </source>
</evidence>
<gene>
    <name evidence="2" type="ORF">C4F50_25610</name>
</gene>
<dbReference type="SUPFAM" id="SSF88874">
    <property type="entry name" value="Receptor-binding domain of short tail fibre protein gp12"/>
    <property type="match status" value="1"/>
</dbReference>
<name>A0ABR9TSP7_9FLAO</name>
<reference evidence="2 3" key="1">
    <citation type="submission" date="2018-07" db="EMBL/GenBank/DDBJ databases">
        <title>Genome assembly of strain KB82.</title>
        <authorList>
            <person name="Kukolya J."/>
            <person name="Horvath B."/>
            <person name="Nagy I."/>
            <person name="Toth A."/>
        </authorList>
    </citation>
    <scope>NUCLEOTIDE SEQUENCE [LARGE SCALE GENOMIC DNA]</scope>
    <source>
        <strain evidence="2 3">Kb82</strain>
    </source>
</reference>
<accession>A0ABR9TSP7</accession>
<protein>
    <submittedName>
        <fullName evidence="2">Phage tail protein</fullName>
    </submittedName>
</protein>
<dbReference type="InterPro" id="IPR037053">
    <property type="entry name" value="Phage_tail_collar_dom_sf"/>
</dbReference>
<sequence>MEGTVGEIRLFAGGFAPKNWAYCNGALIQIRSNTALFSILGTTYGGNGSTTFGLPNLAGRAAVGAGQGPGLSNYDLGQSAGAVSVTLNTTQIPPHTHVSSAVISLPAYSDEGNAATPAGNVLASRAGMFSTLAVDTVMKGAPYTVAVSVTGNNVPLPLSQPSLGMNYIICMFGIFPSRS</sequence>
<dbReference type="InterPro" id="IPR011083">
    <property type="entry name" value="Phage_tail_collar_dom"/>
</dbReference>
<evidence type="ECO:0000313" key="2">
    <source>
        <dbReference type="EMBL" id="MBE8728301.1"/>
    </source>
</evidence>
<comment type="caution">
    <text evidence="2">The sequence shown here is derived from an EMBL/GenBank/DDBJ whole genome shotgun (WGS) entry which is preliminary data.</text>
</comment>
<feature type="domain" description="Phage tail collar" evidence="1">
    <location>
        <begin position="6"/>
        <end position="61"/>
    </location>
</feature>
<dbReference type="Proteomes" id="UP000640614">
    <property type="component" value="Unassembled WGS sequence"/>
</dbReference>
<organism evidence="2 3">
    <name type="scientific">Flavobacterium hungaricum</name>
    <dbReference type="NCBI Taxonomy" id="2082725"/>
    <lineage>
        <taxon>Bacteria</taxon>
        <taxon>Pseudomonadati</taxon>
        <taxon>Bacteroidota</taxon>
        <taxon>Flavobacteriia</taxon>
        <taxon>Flavobacteriales</taxon>
        <taxon>Flavobacteriaceae</taxon>
        <taxon>Flavobacterium</taxon>
    </lineage>
</organism>
<proteinExistence type="predicted"/>